<evidence type="ECO:0000313" key="3">
    <source>
        <dbReference type="Proteomes" id="UP000239663"/>
    </source>
</evidence>
<reference evidence="2 3" key="1">
    <citation type="submission" date="2017-12" db="EMBL/GenBank/DDBJ databases">
        <title>Taxonomic description and draft genome of Pradoshia cofamensis Gen. nov., sp. nov., a thermotolerant bacillale isolated from anterior gut of earthworm Eisenia fetida.</title>
        <authorList>
            <person name="Saha T."/>
            <person name="Chakraborty R."/>
        </authorList>
    </citation>
    <scope>NUCLEOTIDE SEQUENCE [LARGE SCALE GENOMIC DNA]</scope>
    <source>
        <strain evidence="2 3">EAG3</strain>
    </source>
</reference>
<organism evidence="2 3">
    <name type="scientific">Pradoshia eiseniae</name>
    <dbReference type="NCBI Taxonomy" id="2064768"/>
    <lineage>
        <taxon>Bacteria</taxon>
        <taxon>Bacillati</taxon>
        <taxon>Bacillota</taxon>
        <taxon>Bacilli</taxon>
        <taxon>Bacillales</taxon>
        <taxon>Bacillaceae</taxon>
        <taxon>Pradoshia</taxon>
    </lineage>
</organism>
<dbReference type="RefSeq" id="WP_104850845.1">
    <property type="nucleotide sequence ID" value="NZ_PKOZ01000021.1"/>
</dbReference>
<evidence type="ECO:0000313" key="2">
    <source>
        <dbReference type="EMBL" id="PQD93798.1"/>
    </source>
</evidence>
<evidence type="ECO:0008006" key="4">
    <source>
        <dbReference type="Google" id="ProtNLM"/>
    </source>
</evidence>
<accession>A0A2S7MVM3</accession>
<keyword evidence="1" id="KW-0472">Membrane</keyword>
<feature type="transmembrane region" description="Helical" evidence="1">
    <location>
        <begin position="31"/>
        <end position="52"/>
    </location>
</feature>
<gene>
    <name evidence="2" type="ORF">CYL18_17910</name>
</gene>
<keyword evidence="3" id="KW-1185">Reference proteome</keyword>
<dbReference type="EMBL" id="PKOZ01000021">
    <property type="protein sequence ID" value="PQD93798.1"/>
    <property type="molecule type" value="Genomic_DNA"/>
</dbReference>
<dbReference type="AlphaFoldDB" id="A0A2S7MVM3"/>
<name>A0A2S7MVM3_9BACI</name>
<keyword evidence="1" id="KW-0812">Transmembrane</keyword>
<sequence length="92" mass="10422">MKRFSLLSILLIIIGIIAYVINRSIGENAELFILIGFICLFVAVILGFMAIAKNEAGKLKYLTILMAFVVLGFVTWMEPFQIVRVLTWLKNI</sequence>
<protein>
    <recommendedName>
        <fullName evidence="4">DUF3953 domain-containing protein</fullName>
    </recommendedName>
</protein>
<proteinExistence type="predicted"/>
<feature type="transmembrane region" description="Helical" evidence="1">
    <location>
        <begin position="7"/>
        <end position="25"/>
    </location>
</feature>
<evidence type="ECO:0000256" key="1">
    <source>
        <dbReference type="SAM" id="Phobius"/>
    </source>
</evidence>
<dbReference type="OrthoDB" id="2935658at2"/>
<comment type="caution">
    <text evidence="2">The sequence shown here is derived from an EMBL/GenBank/DDBJ whole genome shotgun (WGS) entry which is preliminary data.</text>
</comment>
<keyword evidence="1" id="KW-1133">Transmembrane helix</keyword>
<feature type="transmembrane region" description="Helical" evidence="1">
    <location>
        <begin position="59"/>
        <end position="77"/>
    </location>
</feature>
<dbReference type="Proteomes" id="UP000239663">
    <property type="component" value="Unassembled WGS sequence"/>
</dbReference>